<dbReference type="STRING" id="1123402.SAMN02583745_00263"/>
<keyword evidence="5" id="KW-0813">Transport</keyword>
<comment type="subcellular location">
    <subcellularLocation>
        <location evidence="2">Cell inner membrane</location>
        <topology evidence="2">Multi-pass membrane protein</topology>
    </subcellularLocation>
</comment>
<evidence type="ECO:0000256" key="5">
    <source>
        <dbReference type="ARBA" id="ARBA00022448"/>
    </source>
</evidence>
<keyword evidence="10 12" id="KW-0472">Membrane</keyword>
<sequence>MIIIRYLTKEIFKTQISILFILLLIFFSQSMIRILGSAVEGQVSADIILPLLGLGVPDMAQLILPLSLFLALLMTLGRMHTESEITVMYACGISPRRILASASILAILTGGLALLNVSYFLPWSAQYKTEIVENARANPSLAAIIEGQFQSTPDRSAVIYVGSIKGQSFENVFLAQLNQVNNRKPSIVVANSGKLVKHPDGSQEVILTEGTRYEGTARTPEFRITHFNQYQAIIGQNDVDNQKAQDSLQIDELSFWDLLDKEDPNAKAELHWRLTLIAAVFLMALIVIPLSEVNPRQGRVVSMLPAVLLYLIYFLAQSSIKTNSAKGLIDPLIWVWGLNLFYLIIGIILNSRNSRFFRQIGIAIGVIK</sequence>
<dbReference type="NCBIfam" id="TIGR04407">
    <property type="entry name" value="LptF_YjgP"/>
    <property type="match status" value="1"/>
</dbReference>
<name>A0A1H9YPM7_9GAMM</name>
<gene>
    <name evidence="13" type="ORF">SAMN02583745_00263</name>
</gene>
<comment type="subunit">
    <text evidence="11">Component of the lipopolysaccharide transport and assembly complex. The LptBFG transporter is composed of two ATP-binding proteins (LptB) and two transmembrane proteins (LptF and LptG).</text>
</comment>
<accession>A0A1H9YPM7</accession>
<dbReference type="RefSeq" id="WP_093317013.1">
    <property type="nucleotide sequence ID" value="NZ_FOHV01000002.1"/>
</dbReference>
<dbReference type="InterPro" id="IPR030922">
    <property type="entry name" value="LptF"/>
</dbReference>
<dbReference type="PANTHER" id="PTHR33529:SF7">
    <property type="entry name" value="LIPOPOLYSACCHARIDE EXPORT SYSTEM PERMEASE PROTEIN LPTF"/>
    <property type="match status" value="1"/>
</dbReference>
<dbReference type="PANTHER" id="PTHR33529">
    <property type="entry name" value="SLR0882 PROTEIN-RELATED"/>
    <property type="match status" value="1"/>
</dbReference>
<dbReference type="GO" id="GO:0015920">
    <property type="term" value="P:lipopolysaccharide transport"/>
    <property type="evidence" value="ECO:0007669"/>
    <property type="project" value="TreeGrafter"/>
</dbReference>
<dbReference type="EMBL" id="FOHV01000002">
    <property type="protein sequence ID" value="SES70434.1"/>
    <property type="molecule type" value="Genomic_DNA"/>
</dbReference>
<proteinExistence type="inferred from homology"/>
<evidence type="ECO:0000313" key="14">
    <source>
        <dbReference type="Proteomes" id="UP000242642"/>
    </source>
</evidence>
<dbReference type="AlphaFoldDB" id="A0A1H9YPM7"/>
<evidence type="ECO:0000256" key="4">
    <source>
        <dbReference type="ARBA" id="ARBA00014213"/>
    </source>
</evidence>
<keyword evidence="7" id="KW-0997">Cell inner membrane</keyword>
<evidence type="ECO:0000256" key="2">
    <source>
        <dbReference type="ARBA" id="ARBA00004429"/>
    </source>
</evidence>
<comment type="similarity">
    <text evidence="3">Belongs to the LptF/LptG family.</text>
</comment>
<evidence type="ECO:0000256" key="9">
    <source>
        <dbReference type="ARBA" id="ARBA00022989"/>
    </source>
</evidence>
<keyword evidence="6" id="KW-1003">Cell membrane</keyword>
<feature type="transmembrane region" description="Helical" evidence="12">
    <location>
        <begin position="332"/>
        <end position="349"/>
    </location>
</feature>
<protein>
    <recommendedName>
        <fullName evidence="4">Lipopolysaccharide export system permease protein LptF</fullName>
    </recommendedName>
</protein>
<keyword evidence="9 12" id="KW-1133">Transmembrane helix</keyword>
<evidence type="ECO:0000313" key="13">
    <source>
        <dbReference type="EMBL" id="SES70434.1"/>
    </source>
</evidence>
<feature type="transmembrane region" description="Helical" evidence="12">
    <location>
        <begin position="61"/>
        <end position="77"/>
    </location>
</feature>
<comment type="function">
    <text evidence="1">Part of the ABC transporter complex LptBFG involved in the translocation of lipopolysaccharide (LPS) from the inner membrane to the outer membrane.</text>
</comment>
<reference evidence="14" key="1">
    <citation type="submission" date="2016-10" db="EMBL/GenBank/DDBJ databases">
        <authorList>
            <person name="Varghese N."/>
            <person name="Submissions S."/>
        </authorList>
    </citation>
    <scope>NUCLEOTIDE SEQUENCE [LARGE SCALE GENOMIC DNA]</scope>
    <source>
        <strain evidence="14">DSM 18579</strain>
    </source>
</reference>
<dbReference type="Proteomes" id="UP000242642">
    <property type="component" value="Unassembled WGS sequence"/>
</dbReference>
<dbReference type="Pfam" id="PF03739">
    <property type="entry name" value="LptF_LptG"/>
    <property type="match status" value="1"/>
</dbReference>
<keyword evidence="8 12" id="KW-0812">Transmembrane</keyword>
<dbReference type="InterPro" id="IPR005495">
    <property type="entry name" value="LptG/LptF_permease"/>
</dbReference>
<evidence type="ECO:0000256" key="8">
    <source>
        <dbReference type="ARBA" id="ARBA00022692"/>
    </source>
</evidence>
<evidence type="ECO:0000256" key="10">
    <source>
        <dbReference type="ARBA" id="ARBA00023136"/>
    </source>
</evidence>
<evidence type="ECO:0000256" key="1">
    <source>
        <dbReference type="ARBA" id="ARBA00002265"/>
    </source>
</evidence>
<dbReference type="GO" id="GO:0043190">
    <property type="term" value="C:ATP-binding cassette (ABC) transporter complex"/>
    <property type="evidence" value="ECO:0007669"/>
    <property type="project" value="InterPro"/>
</dbReference>
<dbReference type="GO" id="GO:0055085">
    <property type="term" value="P:transmembrane transport"/>
    <property type="evidence" value="ECO:0007669"/>
    <property type="project" value="InterPro"/>
</dbReference>
<evidence type="ECO:0000256" key="3">
    <source>
        <dbReference type="ARBA" id="ARBA00007725"/>
    </source>
</evidence>
<organism evidence="13 14">
    <name type="scientific">Thorsellia anophelis DSM 18579</name>
    <dbReference type="NCBI Taxonomy" id="1123402"/>
    <lineage>
        <taxon>Bacteria</taxon>
        <taxon>Pseudomonadati</taxon>
        <taxon>Pseudomonadota</taxon>
        <taxon>Gammaproteobacteria</taxon>
        <taxon>Enterobacterales</taxon>
        <taxon>Thorselliaceae</taxon>
        <taxon>Thorsellia</taxon>
    </lineage>
</organism>
<feature type="transmembrane region" description="Helical" evidence="12">
    <location>
        <begin position="300"/>
        <end position="320"/>
    </location>
</feature>
<feature type="transmembrane region" description="Helical" evidence="12">
    <location>
        <begin position="270"/>
        <end position="288"/>
    </location>
</feature>
<dbReference type="OrthoDB" id="9778062at2"/>
<keyword evidence="14" id="KW-1185">Reference proteome</keyword>
<evidence type="ECO:0000256" key="11">
    <source>
        <dbReference type="ARBA" id="ARBA00026081"/>
    </source>
</evidence>
<evidence type="ECO:0000256" key="6">
    <source>
        <dbReference type="ARBA" id="ARBA00022475"/>
    </source>
</evidence>
<evidence type="ECO:0000256" key="7">
    <source>
        <dbReference type="ARBA" id="ARBA00022519"/>
    </source>
</evidence>
<feature type="transmembrane region" description="Helical" evidence="12">
    <location>
        <begin position="98"/>
        <end position="121"/>
    </location>
</feature>
<evidence type="ECO:0000256" key="12">
    <source>
        <dbReference type="SAM" id="Phobius"/>
    </source>
</evidence>